<dbReference type="AlphaFoldDB" id="A0A2K3KSK4"/>
<reference evidence="1 2" key="2">
    <citation type="journal article" date="2017" name="Front. Plant Sci.">
        <title>Gene Classification and Mining of Molecular Markers Useful in Red Clover (Trifolium pratense) Breeding.</title>
        <authorList>
            <person name="Istvanek J."/>
            <person name="Dluhosova J."/>
            <person name="Dluhos P."/>
            <person name="Patkova L."/>
            <person name="Nedelnik J."/>
            <person name="Repkova J."/>
        </authorList>
    </citation>
    <scope>NUCLEOTIDE SEQUENCE [LARGE SCALE GENOMIC DNA]</scope>
    <source>
        <strain evidence="2">cv. Tatra</strain>
        <tissue evidence="1">Young leaves</tissue>
    </source>
</reference>
<evidence type="ECO:0000313" key="1">
    <source>
        <dbReference type="EMBL" id="PNX69260.1"/>
    </source>
</evidence>
<dbReference type="Proteomes" id="UP000236291">
    <property type="component" value="Unassembled WGS sequence"/>
</dbReference>
<evidence type="ECO:0000313" key="2">
    <source>
        <dbReference type="Proteomes" id="UP000236291"/>
    </source>
</evidence>
<feature type="non-terminal residue" evidence="1">
    <location>
        <position position="1"/>
    </location>
</feature>
<sequence>GEGSGGEGSGGEGSGGEGSGGWVSTFLKIAGAVAATAAVASTIYNVAKQAEAGAAPFGGQQPLHNHHYHH</sequence>
<name>A0A2K3KSK4_TRIPR</name>
<organism evidence="1 2">
    <name type="scientific">Trifolium pratense</name>
    <name type="common">Red clover</name>
    <dbReference type="NCBI Taxonomy" id="57577"/>
    <lineage>
        <taxon>Eukaryota</taxon>
        <taxon>Viridiplantae</taxon>
        <taxon>Streptophyta</taxon>
        <taxon>Embryophyta</taxon>
        <taxon>Tracheophyta</taxon>
        <taxon>Spermatophyta</taxon>
        <taxon>Magnoliopsida</taxon>
        <taxon>eudicotyledons</taxon>
        <taxon>Gunneridae</taxon>
        <taxon>Pentapetalae</taxon>
        <taxon>rosids</taxon>
        <taxon>fabids</taxon>
        <taxon>Fabales</taxon>
        <taxon>Fabaceae</taxon>
        <taxon>Papilionoideae</taxon>
        <taxon>50 kb inversion clade</taxon>
        <taxon>NPAAA clade</taxon>
        <taxon>Hologalegina</taxon>
        <taxon>IRL clade</taxon>
        <taxon>Trifolieae</taxon>
        <taxon>Trifolium</taxon>
    </lineage>
</organism>
<gene>
    <name evidence="1" type="ORF">L195_g064352</name>
</gene>
<reference evidence="1 2" key="1">
    <citation type="journal article" date="2014" name="Am. J. Bot.">
        <title>Genome assembly and annotation for red clover (Trifolium pratense; Fabaceae).</title>
        <authorList>
            <person name="Istvanek J."/>
            <person name="Jaros M."/>
            <person name="Krenek A."/>
            <person name="Repkova J."/>
        </authorList>
    </citation>
    <scope>NUCLEOTIDE SEQUENCE [LARGE SCALE GENOMIC DNA]</scope>
    <source>
        <strain evidence="2">cv. Tatra</strain>
        <tissue evidence="1">Young leaves</tissue>
    </source>
</reference>
<accession>A0A2K3KSK4</accession>
<protein>
    <submittedName>
        <fullName evidence="1">Uncharacterized protein</fullName>
    </submittedName>
</protein>
<comment type="caution">
    <text evidence="1">The sequence shown here is derived from an EMBL/GenBank/DDBJ whole genome shotgun (WGS) entry which is preliminary data.</text>
</comment>
<dbReference type="EMBL" id="ASHM01245086">
    <property type="protein sequence ID" value="PNX69260.1"/>
    <property type="molecule type" value="Genomic_DNA"/>
</dbReference>
<proteinExistence type="predicted"/>
<feature type="non-terminal residue" evidence="1">
    <location>
        <position position="70"/>
    </location>
</feature>